<dbReference type="PROSITE" id="PS50404">
    <property type="entry name" value="GST_NTER"/>
    <property type="match status" value="1"/>
</dbReference>
<reference evidence="3" key="1">
    <citation type="submission" date="2021-12" db="EMBL/GenBank/DDBJ databases">
        <authorList>
            <person name="Veyrier F.J."/>
        </authorList>
    </citation>
    <scope>NUCLEOTIDE SEQUENCE</scope>
    <source>
        <strain evidence="3">SAG 1488-6</strain>
    </source>
</reference>
<feature type="domain" description="GST C-terminal" evidence="2">
    <location>
        <begin position="83"/>
        <end position="198"/>
    </location>
</feature>
<organism evidence="3 4">
    <name type="scientific">Vitreoscilla stercoraria</name>
    <dbReference type="NCBI Taxonomy" id="61"/>
    <lineage>
        <taxon>Bacteria</taxon>
        <taxon>Pseudomonadati</taxon>
        <taxon>Pseudomonadota</taxon>
        <taxon>Betaproteobacteria</taxon>
        <taxon>Neisseriales</taxon>
        <taxon>Neisseriaceae</taxon>
        <taxon>Vitreoscilla</taxon>
    </lineage>
</organism>
<dbReference type="InterPro" id="IPR036282">
    <property type="entry name" value="Glutathione-S-Trfase_C_sf"/>
</dbReference>
<dbReference type="SFLD" id="SFLDG01150">
    <property type="entry name" value="Main.1:_Beta-like"/>
    <property type="match status" value="1"/>
</dbReference>
<dbReference type="SUPFAM" id="SSF47616">
    <property type="entry name" value="GST C-terminal domain-like"/>
    <property type="match status" value="1"/>
</dbReference>
<keyword evidence="4" id="KW-1185">Reference proteome</keyword>
<gene>
    <name evidence="3" type="ORF">LVJ81_01415</name>
</gene>
<evidence type="ECO:0000313" key="3">
    <source>
        <dbReference type="EMBL" id="UOO92735.1"/>
    </source>
</evidence>
<dbReference type="InterPro" id="IPR004045">
    <property type="entry name" value="Glutathione_S-Trfase_N"/>
</dbReference>
<evidence type="ECO:0000259" key="1">
    <source>
        <dbReference type="PROSITE" id="PS50404"/>
    </source>
</evidence>
<feature type="domain" description="GST N-terminal" evidence="1">
    <location>
        <begin position="1"/>
        <end position="77"/>
    </location>
</feature>
<dbReference type="Pfam" id="PF02798">
    <property type="entry name" value="GST_N"/>
    <property type="match status" value="1"/>
</dbReference>
<dbReference type="CDD" id="cd03057">
    <property type="entry name" value="GST_N_Beta"/>
    <property type="match status" value="1"/>
</dbReference>
<dbReference type="Gene3D" id="3.40.30.10">
    <property type="entry name" value="Glutaredoxin"/>
    <property type="match status" value="1"/>
</dbReference>
<reference evidence="3" key="2">
    <citation type="journal article" date="2022" name="Res Sq">
        <title>Evolution of multicellular longitudinally dividing oral cavity symbionts (Neisseriaceae).</title>
        <authorList>
            <person name="Nyongesa S."/>
            <person name="Weber P."/>
            <person name="Bernet E."/>
            <person name="Pullido F."/>
            <person name="Nieckarz M."/>
            <person name="Delaby M."/>
            <person name="Nieves C."/>
            <person name="Viehboeck T."/>
            <person name="Krause N."/>
            <person name="Rivera-Millot A."/>
            <person name="Nakamura A."/>
            <person name="Vischer N."/>
            <person name="VanNieuwenhze M."/>
            <person name="Brun Y."/>
            <person name="Cava F."/>
            <person name="Bulgheresi S."/>
            <person name="Veyrier F."/>
        </authorList>
    </citation>
    <scope>NUCLEOTIDE SEQUENCE</scope>
    <source>
        <strain evidence="3">SAG 1488-6</strain>
    </source>
</reference>
<protein>
    <submittedName>
        <fullName evidence="3">Glutathione S-transferase family protein</fullName>
    </submittedName>
</protein>
<dbReference type="SFLD" id="SFLDG00358">
    <property type="entry name" value="Main_(cytGST)"/>
    <property type="match status" value="1"/>
</dbReference>
<dbReference type="SFLD" id="SFLDS00019">
    <property type="entry name" value="Glutathione_Transferase_(cytos"/>
    <property type="match status" value="1"/>
</dbReference>
<dbReference type="PROSITE" id="PS50405">
    <property type="entry name" value="GST_CTER"/>
    <property type="match status" value="1"/>
</dbReference>
<evidence type="ECO:0000259" key="2">
    <source>
        <dbReference type="PROSITE" id="PS50405"/>
    </source>
</evidence>
<accession>A0ABY4EBF0</accession>
<proteinExistence type="predicted"/>
<dbReference type="CDD" id="cd03188">
    <property type="entry name" value="GST_C_Beta"/>
    <property type="match status" value="1"/>
</dbReference>
<dbReference type="InterPro" id="IPR036249">
    <property type="entry name" value="Thioredoxin-like_sf"/>
</dbReference>
<dbReference type="PANTHER" id="PTHR44051:SF8">
    <property type="entry name" value="GLUTATHIONE S-TRANSFERASE GSTA"/>
    <property type="match status" value="1"/>
</dbReference>
<dbReference type="Proteomes" id="UP000832034">
    <property type="component" value="Chromosome"/>
</dbReference>
<dbReference type="InterPro" id="IPR040079">
    <property type="entry name" value="Glutathione_S-Trfase"/>
</dbReference>
<evidence type="ECO:0000313" key="4">
    <source>
        <dbReference type="Proteomes" id="UP000832034"/>
    </source>
</evidence>
<dbReference type="PANTHER" id="PTHR44051">
    <property type="entry name" value="GLUTATHIONE S-TRANSFERASE-RELATED"/>
    <property type="match status" value="1"/>
</dbReference>
<dbReference type="SUPFAM" id="SSF52833">
    <property type="entry name" value="Thioredoxin-like"/>
    <property type="match status" value="1"/>
</dbReference>
<dbReference type="RefSeq" id="WP_019957061.1">
    <property type="nucleotide sequence ID" value="NZ_CP091512.1"/>
</dbReference>
<name>A0ABY4EBF0_VITST</name>
<dbReference type="InterPro" id="IPR010987">
    <property type="entry name" value="Glutathione-S-Trfase_C-like"/>
</dbReference>
<sequence>MKLYTLPHAGSIVAQVALTWAKAEHEVVKLDFAGTKTPEYLSLNPQGVVPLLDDNGFLITQNMAILNYLNQIYPEAKLFGGGDIKAQTQVQQWFAFTNSDIHSKISVLFKAAQWVETDAAQASLKANVKAQLHQLYALWDQHLQAQAQKALTIADVYVAVTMNWAKMHALDLSDLVALNALYERVMSDPAVQTVLAAQ</sequence>
<dbReference type="EMBL" id="CP091512">
    <property type="protein sequence ID" value="UOO92735.1"/>
    <property type="molecule type" value="Genomic_DNA"/>
</dbReference>
<dbReference type="Gene3D" id="1.20.1050.10">
    <property type="match status" value="1"/>
</dbReference>